<protein>
    <recommendedName>
        <fullName evidence="1">DUF8136 domain-containing protein</fullName>
    </recommendedName>
</protein>
<dbReference type="EMBL" id="CP029709">
    <property type="protein sequence ID" value="QCR16563.1"/>
    <property type="molecule type" value="Genomic_DNA"/>
</dbReference>
<dbReference type="AlphaFoldDB" id="A0A4V1FAU9"/>
<reference evidence="2 3" key="1">
    <citation type="submission" date="2018-05" db="EMBL/GenBank/DDBJ databases">
        <title>Methanosarcina gilichinskyana sp. nov., a novel methanogenic archaeon isolated from Holocene permafrost, North East Russia.</title>
        <authorList>
            <person name="Oshurkova V."/>
            <person name="Meer M."/>
            <person name="Bochkareva O."/>
            <person name="Shcherbakova V."/>
        </authorList>
    </citation>
    <scope>NUCLEOTIDE SEQUENCE [LARGE SCALE GENOMIC DNA]</scope>
    <source>
        <strain evidence="2 3">JL01</strain>
    </source>
</reference>
<proteinExistence type="predicted"/>
<dbReference type="RefSeq" id="WP_137726754.1">
    <property type="nucleotide sequence ID" value="NZ_CP029709.1"/>
</dbReference>
<sequence>MKNDNSNPLVSLNFSSRDSLLNANSELIAQLQDRLKAKRFRPQEGDGTKLAYIRVYLQALQVQNTILKDIELDEIKNEIEELKEALKCQPKK</sequence>
<organism evidence="2 3">
    <name type="scientific">Methanosarcina mazei</name>
    <name type="common">Methanosarcina frisia</name>
    <dbReference type="NCBI Taxonomy" id="2209"/>
    <lineage>
        <taxon>Archaea</taxon>
        <taxon>Methanobacteriati</taxon>
        <taxon>Methanobacteriota</taxon>
        <taxon>Stenosarchaea group</taxon>
        <taxon>Methanomicrobia</taxon>
        <taxon>Methanosarcinales</taxon>
        <taxon>Methanosarcinaceae</taxon>
        <taxon>Methanosarcina</taxon>
    </lineage>
</organism>
<evidence type="ECO:0000313" key="2">
    <source>
        <dbReference type="EMBL" id="QCR16563.1"/>
    </source>
</evidence>
<name>A0A4V1FAU9_METMZ</name>
<gene>
    <name evidence="2" type="ORF">DKM28_11590</name>
</gene>
<dbReference type="Proteomes" id="UP000300067">
    <property type="component" value="Chromosome"/>
</dbReference>
<evidence type="ECO:0000313" key="3">
    <source>
        <dbReference type="Proteomes" id="UP000300067"/>
    </source>
</evidence>
<evidence type="ECO:0000259" key="1">
    <source>
        <dbReference type="Pfam" id="PF26457"/>
    </source>
</evidence>
<accession>A0A4V1FAU9</accession>
<feature type="domain" description="DUF8136" evidence="1">
    <location>
        <begin position="25"/>
        <end position="85"/>
    </location>
</feature>
<dbReference type="InterPro" id="IPR058449">
    <property type="entry name" value="DUF8136"/>
</dbReference>
<dbReference type="Pfam" id="PF26457">
    <property type="entry name" value="DUF8136"/>
    <property type="match status" value="1"/>
</dbReference>